<dbReference type="Gene3D" id="1.10.238.10">
    <property type="entry name" value="EF-hand"/>
    <property type="match status" value="2"/>
</dbReference>
<sequence length="171" mass="19494">MQGQMQIQSQLTPQQQQKFQMLDKDRSGTISASEVGQAYSNLKFPVQSAKLLIAAVCDKPTLTMQTYPMFDSVLNQAYQAFMQVSMQRQSINLAEVQQAIQVLRLPIQQNVLQFLVMKYDLDKTGIEFGEFLACVAYIMICQKLMKQYDPQNKGVLQVDYNGLTSLGLWFM</sequence>
<gene>
    <name evidence="3" type="ORF">TPC1_14281</name>
</gene>
<dbReference type="SUPFAM" id="SSF47473">
    <property type="entry name" value="EF-hand"/>
    <property type="match status" value="1"/>
</dbReference>
<proteinExistence type="predicted"/>
<dbReference type="GO" id="GO:0005509">
    <property type="term" value="F:calcium ion binding"/>
    <property type="evidence" value="ECO:0007669"/>
    <property type="project" value="InterPro"/>
</dbReference>
<protein>
    <recommendedName>
        <fullName evidence="2">EF-hand domain-containing protein</fullName>
    </recommendedName>
</protein>
<dbReference type="PANTHER" id="PTHR46824">
    <property type="entry name" value="CALCIUM-BINDING PROTEIN CML48-RELATED"/>
    <property type="match status" value="1"/>
</dbReference>
<keyword evidence="1" id="KW-0106">Calcium</keyword>
<dbReference type="InterPro" id="IPR011992">
    <property type="entry name" value="EF-hand-dom_pair"/>
</dbReference>
<dbReference type="PROSITE" id="PS50222">
    <property type="entry name" value="EF_HAND_2"/>
    <property type="match status" value="2"/>
</dbReference>
<evidence type="ECO:0000313" key="3">
    <source>
        <dbReference type="EMBL" id="JAP93440.1"/>
    </source>
</evidence>
<evidence type="ECO:0000259" key="2">
    <source>
        <dbReference type="PROSITE" id="PS50222"/>
    </source>
</evidence>
<dbReference type="EMBL" id="GDID01003166">
    <property type="protein sequence ID" value="JAP93440.1"/>
    <property type="molecule type" value="Transcribed_RNA"/>
</dbReference>
<feature type="domain" description="EF-hand" evidence="2">
    <location>
        <begin position="10"/>
        <end position="45"/>
    </location>
</feature>
<accession>A0A146K9F1</accession>
<evidence type="ECO:0000256" key="1">
    <source>
        <dbReference type="ARBA" id="ARBA00022837"/>
    </source>
</evidence>
<dbReference type="PROSITE" id="PS00018">
    <property type="entry name" value="EF_HAND_1"/>
    <property type="match status" value="1"/>
</dbReference>
<reference evidence="3" key="1">
    <citation type="submission" date="2015-07" db="EMBL/GenBank/DDBJ databases">
        <title>Adaptation to a free-living lifestyle via gene acquisitions in the diplomonad Trepomonas sp. PC1.</title>
        <authorList>
            <person name="Xu F."/>
            <person name="Jerlstrom-Hultqvist J."/>
            <person name="Kolisko M."/>
            <person name="Simpson A.G.B."/>
            <person name="Roger A.J."/>
            <person name="Svard S.G."/>
            <person name="Andersson J.O."/>
        </authorList>
    </citation>
    <scope>NUCLEOTIDE SEQUENCE</scope>
    <source>
        <strain evidence="3">PC1</strain>
    </source>
</reference>
<dbReference type="InterPro" id="IPR002048">
    <property type="entry name" value="EF_hand_dom"/>
</dbReference>
<dbReference type="AlphaFoldDB" id="A0A146K9F1"/>
<feature type="domain" description="EF-hand" evidence="2">
    <location>
        <begin position="107"/>
        <end position="141"/>
    </location>
</feature>
<dbReference type="PANTHER" id="PTHR46824:SF2">
    <property type="entry name" value="CALCIUM-BINDING PROTEIN CML48-RELATED"/>
    <property type="match status" value="1"/>
</dbReference>
<dbReference type="InterPro" id="IPR018247">
    <property type="entry name" value="EF_Hand_1_Ca_BS"/>
</dbReference>
<name>A0A146K9F1_9EUKA</name>
<dbReference type="InterPro" id="IPR044590">
    <property type="entry name" value="CML48/49/50"/>
</dbReference>
<organism evidence="3">
    <name type="scientific">Trepomonas sp. PC1</name>
    <dbReference type="NCBI Taxonomy" id="1076344"/>
    <lineage>
        <taxon>Eukaryota</taxon>
        <taxon>Metamonada</taxon>
        <taxon>Diplomonadida</taxon>
        <taxon>Hexamitidae</taxon>
        <taxon>Hexamitinae</taxon>
        <taxon>Trepomonas</taxon>
    </lineage>
</organism>